<dbReference type="EMBL" id="EQ973788">
    <property type="protein sequence ID" value="EEF47662.1"/>
    <property type="molecule type" value="Genomic_DNA"/>
</dbReference>
<keyword evidence="1" id="KW-0812">Transmembrane</keyword>
<accession>B9RLD7</accession>
<keyword evidence="1" id="KW-0472">Membrane</keyword>
<feature type="transmembrane region" description="Helical" evidence="1">
    <location>
        <begin position="193"/>
        <end position="213"/>
    </location>
</feature>
<dbReference type="InParanoid" id="B9RLD7"/>
<dbReference type="Proteomes" id="UP000008311">
    <property type="component" value="Unassembled WGS sequence"/>
</dbReference>
<proteinExistence type="predicted"/>
<dbReference type="AlphaFoldDB" id="B9RLD7"/>
<keyword evidence="1" id="KW-1133">Transmembrane helix</keyword>
<feature type="transmembrane region" description="Helical" evidence="1">
    <location>
        <begin position="219"/>
        <end position="236"/>
    </location>
</feature>
<name>B9RLD7_RICCO</name>
<organism evidence="2 3">
    <name type="scientific">Ricinus communis</name>
    <name type="common">Castor bean</name>
    <dbReference type="NCBI Taxonomy" id="3988"/>
    <lineage>
        <taxon>Eukaryota</taxon>
        <taxon>Viridiplantae</taxon>
        <taxon>Streptophyta</taxon>
        <taxon>Embryophyta</taxon>
        <taxon>Tracheophyta</taxon>
        <taxon>Spermatophyta</taxon>
        <taxon>Magnoliopsida</taxon>
        <taxon>eudicotyledons</taxon>
        <taxon>Gunneridae</taxon>
        <taxon>Pentapetalae</taxon>
        <taxon>rosids</taxon>
        <taxon>fabids</taxon>
        <taxon>Malpighiales</taxon>
        <taxon>Euphorbiaceae</taxon>
        <taxon>Acalyphoideae</taxon>
        <taxon>Acalypheae</taxon>
        <taxon>Ricinus</taxon>
    </lineage>
</organism>
<feature type="transmembrane region" description="Helical" evidence="1">
    <location>
        <begin position="17"/>
        <end position="36"/>
    </location>
</feature>
<protein>
    <submittedName>
        <fullName evidence="2">Uncharacterized protein</fullName>
    </submittedName>
</protein>
<gene>
    <name evidence="2" type="ORF">RCOM_1465200</name>
</gene>
<feature type="transmembrane region" description="Helical" evidence="1">
    <location>
        <begin position="138"/>
        <end position="155"/>
    </location>
</feature>
<evidence type="ECO:0000313" key="3">
    <source>
        <dbReference type="Proteomes" id="UP000008311"/>
    </source>
</evidence>
<evidence type="ECO:0000313" key="2">
    <source>
        <dbReference type="EMBL" id="EEF47662.1"/>
    </source>
</evidence>
<reference evidence="3" key="1">
    <citation type="journal article" date="2010" name="Nat. Biotechnol.">
        <title>Draft genome sequence of the oilseed species Ricinus communis.</title>
        <authorList>
            <person name="Chan A.P."/>
            <person name="Crabtree J."/>
            <person name="Zhao Q."/>
            <person name="Lorenzi H."/>
            <person name="Orvis J."/>
            <person name="Puiu D."/>
            <person name="Melake-Berhan A."/>
            <person name="Jones K.M."/>
            <person name="Redman J."/>
            <person name="Chen G."/>
            <person name="Cahoon E.B."/>
            <person name="Gedil M."/>
            <person name="Stanke M."/>
            <person name="Haas B.J."/>
            <person name="Wortman J.R."/>
            <person name="Fraser-Liggett C.M."/>
            <person name="Ravel J."/>
            <person name="Rabinowicz P.D."/>
        </authorList>
    </citation>
    <scope>NUCLEOTIDE SEQUENCE [LARGE SCALE GENOMIC DNA]</scope>
    <source>
        <strain evidence="3">cv. Hale</strain>
    </source>
</reference>
<sequence>MATQAIVPADNRLNVAFPFRIISTILSTISLIYSCLAKSNDQDPSPTSELSAIVIDSSSSSSSSSSAASSDDPRIARTLMYEGPIFRSLRNMVTSNDQLPSYHVGGSTLATSANQNHAHHQVLDPITRVFQNKEMGRHILVLTVPMVTAFLTLYSRDPNSLVASLILLLLCLGFTATWNGIMLREMYPRASNATEQIGVTLIFLAFFALVACFLPPKLAWIPLLYLALCIFPFVLMSI</sequence>
<feature type="transmembrane region" description="Helical" evidence="1">
    <location>
        <begin position="161"/>
        <end position="181"/>
    </location>
</feature>
<keyword evidence="3" id="KW-1185">Reference proteome</keyword>
<evidence type="ECO:0000256" key="1">
    <source>
        <dbReference type="SAM" id="Phobius"/>
    </source>
</evidence>